<dbReference type="Proteomes" id="UP000054770">
    <property type="component" value="Unassembled WGS sequence"/>
</dbReference>
<keyword evidence="2" id="KW-1185">Reference proteome</keyword>
<protein>
    <submittedName>
        <fullName evidence="1">Uncharacterized protein</fullName>
    </submittedName>
</protein>
<evidence type="ECO:0000313" key="2">
    <source>
        <dbReference type="Proteomes" id="UP000054770"/>
    </source>
</evidence>
<dbReference type="AlphaFoldDB" id="A0A158IAF3"/>
<sequence length="40" mass="4292">MSAWLAQKKLAASQQRAIQGLSLLCQNSSVLTLINYAASL</sequence>
<proteinExistence type="predicted"/>
<reference evidence="1" key="1">
    <citation type="submission" date="2016-01" db="EMBL/GenBank/DDBJ databases">
        <authorList>
            <person name="Peeters C."/>
        </authorList>
    </citation>
    <scope>NUCLEOTIDE SEQUENCE [LARGE SCALE GENOMIC DNA]</scope>
    <source>
        <strain evidence="1">LMG 22940</strain>
    </source>
</reference>
<gene>
    <name evidence="1" type="ORF">AWB68_02583</name>
</gene>
<evidence type="ECO:0000313" key="1">
    <source>
        <dbReference type="EMBL" id="SAL53363.1"/>
    </source>
</evidence>
<name>A0A158IAF3_9BURK</name>
<comment type="caution">
    <text evidence="1">The sequence shown here is derived from an EMBL/GenBank/DDBJ whole genome shotgun (WGS) entry which is preliminary data.</text>
</comment>
<organism evidence="1 2">
    <name type="scientific">Caballeronia choica</name>
    <dbReference type="NCBI Taxonomy" id="326476"/>
    <lineage>
        <taxon>Bacteria</taxon>
        <taxon>Pseudomonadati</taxon>
        <taxon>Pseudomonadota</taxon>
        <taxon>Betaproteobacteria</taxon>
        <taxon>Burkholderiales</taxon>
        <taxon>Burkholderiaceae</taxon>
        <taxon>Caballeronia</taxon>
    </lineage>
</organism>
<accession>A0A158IAF3</accession>
<dbReference type="EMBL" id="FCON02000022">
    <property type="protein sequence ID" value="SAL53363.1"/>
    <property type="molecule type" value="Genomic_DNA"/>
</dbReference>
<dbReference type="RefSeq" id="WP_268810924.1">
    <property type="nucleotide sequence ID" value="NZ_FCON02000022.1"/>
</dbReference>